<dbReference type="Gene3D" id="2.40.50.140">
    <property type="entry name" value="Nucleic acid-binding proteins"/>
    <property type="match status" value="1"/>
</dbReference>
<dbReference type="AlphaFoldDB" id="A0A2M7XIF8"/>
<proteinExistence type="predicted"/>
<dbReference type="InterPro" id="IPR022572">
    <property type="entry name" value="DNA_rep/recomb_RecO_N"/>
</dbReference>
<evidence type="ECO:0000313" key="6">
    <source>
        <dbReference type="Proteomes" id="UP000229749"/>
    </source>
</evidence>
<comment type="caution">
    <text evidence="5">The sequence shown here is derived from an EMBL/GenBank/DDBJ whole genome shotgun (WGS) entry which is preliminary data.</text>
</comment>
<reference evidence="6" key="1">
    <citation type="submission" date="2017-09" db="EMBL/GenBank/DDBJ databases">
        <title>Depth-based differentiation of microbial function through sediment-hosted aquifers and enrichment of novel symbionts in the deep terrestrial subsurface.</title>
        <authorList>
            <person name="Probst A.J."/>
            <person name="Ladd B."/>
            <person name="Jarett J.K."/>
            <person name="Geller-Mcgrath D.E."/>
            <person name="Sieber C.M.K."/>
            <person name="Emerson J.B."/>
            <person name="Anantharaman K."/>
            <person name="Thomas B.C."/>
            <person name="Malmstrom R."/>
            <person name="Stieglmeier M."/>
            <person name="Klingl A."/>
            <person name="Woyke T."/>
            <person name="Ryan C.M."/>
            <person name="Banfield J.F."/>
        </authorList>
    </citation>
    <scope>NUCLEOTIDE SEQUENCE [LARGE SCALE GENOMIC DNA]</scope>
</reference>
<gene>
    <name evidence="5" type="primary">recO</name>
    <name evidence="5" type="ORF">CO172_00490</name>
</gene>
<evidence type="ECO:0000256" key="3">
    <source>
        <dbReference type="ARBA" id="ARBA00023204"/>
    </source>
</evidence>
<dbReference type="PANTHER" id="PTHR33991:SF1">
    <property type="entry name" value="DNA REPAIR PROTEIN RECO"/>
    <property type="match status" value="1"/>
</dbReference>
<keyword evidence="2" id="KW-0233">DNA recombination</keyword>
<sequence>MATLSIVHGIVLGKRDWREADRIYTVYTETFGKIELLGRGARKPLAKLAPHLELLSEADFLIVHGMVYETIAGVENKQTFSGIYEDVSKMLLTSQTLSAFNQLTRPKQHDEELYLFLKHWLDFLHTCPSLRPERANFILSAFLLKITTILGHRPEVFFV</sequence>
<dbReference type="InterPro" id="IPR003717">
    <property type="entry name" value="RecO"/>
</dbReference>
<keyword evidence="1" id="KW-0227">DNA damage</keyword>
<evidence type="ECO:0000313" key="5">
    <source>
        <dbReference type="EMBL" id="PJA47722.1"/>
    </source>
</evidence>
<evidence type="ECO:0000256" key="2">
    <source>
        <dbReference type="ARBA" id="ARBA00023172"/>
    </source>
</evidence>
<dbReference type="GO" id="GO:0006302">
    <property type="term" value="P:double-strand break repair"/>
    <property type="evidence" value="ECO:0007669"/>
    <property type="project" value="TreeGrafter"/>
</dbReference>
<evidence type="ECO:0000256" key="1">
    <source>
        <dbReference type="ARBA" id="ARBA00022763"/>
    </source>
</evidence>
<dbReference type="SUPFAM" id="SSF50249">
    <property type="entry name" value="Nucleic acid-binding proteins"/>
    <property type="match status" value="1"/>
</dbReference>
<protein>
    <submittedName>
        <fullName evidence="5">DNA repair protein RecO</fullName>
    </submittedName>
</protein>
<dbReference type="GO" id="GO:0043590">
    <property type="term" value="C:bacterial nucleoid"/>
    <property type="evidence" value="ECO:0007669"/>
    <property type="project" value="TreeGrafter"/>
</dbReference>
<keyword evidence="3" id="KW-0234">DNA repair</keyword>
<dbReference type="InterPro" id="IPR012340">
    <property type="entry name" value="NA-bd_OB-fold"/>
</dbReference>
<feature type="domain" description="DNA replication/recombination mediator RecO N-terminal" evidence="4">
    <location>
        <begin position="8"/>
        <end position="75"/>
    </location>
</feature>
<name>A0A2M7XIF8_9BACT</name>
<dbReference type="GO" id="GO:0006310">
    <property type="term" value="P:DNA recombination"/>
    <property type="evidence" value="ECO:0007669"/>
    <property type="project" value="UniProtKB-KW"/>
</dbReference>
<dbReference type="Proteomes" id="UP000229749">
    <property type="component" value="Unassembled WGS sequence"/>
</dbReference>
<dbReference type="PANTHER" id="PTHR33991">
    <property type="entry name" value="DNA REPAIR PROTEIN RECO"/>
    <property type="match status" value="1"/>
</dbReference>
<dbReference type="EMBL" id="PFWS01000005">
    <property type="protein sequence ID" value="PJA47722.1"/>
    <property type="molecule type" value="Genomic_DNA"/>
</dbReference>
<evidence type="ECO:0000259" key="4">
    <source>
        <dbReference type="Pfam" id="PF11967"/>
    </source>
</evidence>
<dbReference type="Pfam" id="PF11967">
    <property type="entry name" value="RecO_N"/>
    <property type="match status" value="1"/>
</dbReference>
<accession>A0A2M7XIF8</accession>
<dbReference type="NCBIfam" id="TIGR00613">
    <property type="entry name" value="reco"/>
    <property type="match status" value="1"/>
</dbReference>
<organism evidence="5 6">
    <name type="scientific">Candidatus Uhrbacteria bacterium CG_4_9_14_3_um_filter_36_7</name>
    <dbReference type="NCBI Taxonomy" id="1975033"/>
    <lineage>
        <taxon>Bacteria</taxon>
        <taxon>Candidatus Uhriibacteriota</taxon>
    </lineage>
</organism>